<protein>
    <submittedName>
        <fullName evidence="2">Uncharacterized protein</fullName>
    </submittedName>
</protein>
<dbReference type="EMBL" id="CP020028">
    <property type="protein sequence ID" value="ASR49533.1"/>
    <property type="molecule type" value="Genomic_DNA"/>
</dbReference>
<feature type="compositionally biased region" description="Basic residues" evidence="1">
    <location>
        <begin position="60"/>
        <end position="80"/>
    </location>
</feature>
<evidence type="ECO:0000313" key="2">
    <source>
        <dbReference type="EMBL" id="ASR49533.1"/>
    </source>
</evidence>
<accession>A0A222WUU4</accession>
<feature type="compositionally biased region" description="Basic and acidic residues" evidence="1">
    <location>
        <begin position="48"/>
        <end position="59"/>
    </location>
</feature>
<sequence length="80" mass="9380">MQHNINELIHSAFVWATHVDWSGAINNTFDWLDKAIVVIELVLVAKTHDKDTPPKDHQGSPKRRSKRNSSYRYRKGIRKR</sequence>
<dbReference type="KEGG" id="pkb:B4V02_24020"/>
<keyword evidence="3" id="KW-1185">Reference proteome</keyword>
<gene>
    <name evidence="2" type="ORF">B4V02_24020</name>
</gene>
<organism evidence="2 3">
    <name type="scientific">Paenibacillus kribbensis</name>
    <dbReference type="NCBI Taxonomy" id="172713"/>
    <lineage>
        <taxon>Bacteria</taxon>
        <taxon>Bacillati</taxon>
        <taxon>Bacillota</taxon>
        <taxon>Bacilli</taxon>
        <taxon>Bacillales</taxon>
        <taxon>Paenibacillaceae</taxon>
        <taxon>Paenibacillus</taxon>
    </lineage>
</organism>
<dbReference type="RefSeq" id="WP_094156711.1">
    <property type="nucleotide sequence ID" value="NZ_CP020028.1"/>
</dbReference>
<dbReference type="Proteomes" id="UP000214666">
    <property type="component" value="Chromosome"/>
</dbReference>
<proteinExistence type="predicted"/>
<dbReference type="AlphaFoldDB" id="A0A222WUU4"/>
<reference evidence="2 3" key="1">
    <citation type="submission" date="2017-03" db="EMBL/GenBank/DDBJ databases">
        <title>Complete genome sequence of Paenibacillus Kribbensis producing bioflocculants.</title>
        <authorList>
            <person name="Lee H.-G."/>
            <person name="Oh H.-M."/>
        </authorList>
    </citation>
    <scope>NUCLEOTIDE SEQUENCE [LARGE SCALE GENOMIC DNA]</scope>
    <source>
        <strain evidence="2 3">AM49</strain>
    </source>
</reference>
<evidence type="ECO:0000313" key="3">
    <source>
        <dbReference type="Proteomes" id="UP000214666"/>
    </source>
</evidence>
<name>A0A222WUU4_9BACL</name>
<evidence type="ECO:0000256" key="1">
    <source>
        <dbReference type="SAM" id="MobiDB-lite"/>
    </source>
</evidence>
<feature type="region of interest" description="Disordered" evidence="1">
    <location>
        <begin position="48"/>
        <end position="80"/>
    </location>
</feature>